<dbReference type="EMBL" id="CP072756">
    <property type="protein sequence ID" value="QUC20744.1"/>
    <property type="molecule type" value="Genomic_DNA"/>
</dbReference>
<gene>
    <name evidence="2" type="ORF">UV8b_04985</name>
</gene>
<organism evidence="2 3">
    <name type="scientific">Ustilaginoidea virens</name>
    <name type="common">Rice false smut fungus</name>
    <name type="synonym">Villosiclava virens</name>
    <dbReference type="NCBI Taxonomy" id="1159556"/>
    <lineage>
        <taxon>Eukaryota</taxon>
        <taxon>Fungi</taxon>
        <taxon>Dikarya</taxon>
        <taxon>Ascomycota</taxon>
        <taxon>Pezizomycotina</taxon>
        <taxon>Sordariomycetes</taxon>
        <taxon>Hypocreomycetidae</taxon>
        <taxon>Hypocreales</taxon>
        <taxon>Clavicipitaceae</taxon>
        <taxon>Ustilaginoidea</taxon>
    </lineage>
</organism>
<protein>
    <submittedName>
        <fullName evidence="2">Uncharacterized protein</fullName>
    </submittedName>
</protein>
<feature type="region of interest" description="Disordered" evidence="1">
    <location>
        <begin position="1"/>
        <end position="40"/>
    </location>
</feature>
<accession>A0A8E5HT67</accession>
<dbReference type="AlphaFoldDB" id="A0A8E5HT67"/>
<dbReference type="RefSeq" id="XP_042998417.1">
    <property type="nucleotide sequence ID" value="XM_043142483.1"/>
</dbReference>
<keyword evidence="3" id="KW-1185">Reference proteome</keyword>
<name>A0A8E5HT67_USTVR</name>
<evidence type="ECO:0000313" key="2">
    <source>
        <dbReference type="EMBL" id="QUC20744.1"/>
    </source>
</evidence>
<dbReference type="GeneID" id="66065763"/>
<evidence type="ECO:0000256" key="1">
    <source>
        <dbReference type="SAM" id="MobiDB-lite"/>
    </source>
</evidence>
<proteinExistence type="predicted"/>
<reference evidence="2" key="1">
    <citation type="submission" date="2020-03" db="EMBL/GenBank/DDBJ databases">
        <title>A mixture of massive structural variations and highly conserved coding sequences in Ustilaginoidea virens genome.</title>
        <authorList>
            <person name="Zhang K."/>
            <person name="Zhao Z."/>
            <person name="Zhang Z."/>
            <person name="Li Y."/>
            <person name="Hsiang T."/>
            <person name="Sun W."/>
        </authorList>
    </citation>
    <scope>NUCLEOTIDE SEQUENCE</scope>
    <source>
        <strain evidence="2">UV-8b</strain>
    </source>
</reference>
<sequence>MPSDVVNQAPAKEEVLPVDPSSAAVSQEPSAEPQMSMDTARLRGGEEASCNFCCCGCDEQCC</sequence>
<dbReference type="KEGG" id="uvi:66065763"/>
<evidence type="ECO:0000313" key="3">
    <source>
        <dbReference type="Proteomes" id="UP000027002"/>
    </source>
</evidence>
<dbReference type="Proteomes" id="UP000027002">
    <property type="component" value="Chromosome 4"/>
</dbReference>